<dbReference type="EMBL" id="JACIBX010000007">
    <property type="protein sequence ID" value="MBB3712611.1"/>
    <property type="molecule type" value="Genomic_DNA"/>
</dbReference>
<evidence type="ECO:0000313" key="4">
    <source>
        <dbReference type="Proteomes" id="UP000576152"/>
    </source>
</evidence>
<dbReference type="RefSeq" id="WP_183473113.1">
    <property type="nucleotide sequence ID" value="NZ_CP139691.1"/>
</dbReference>
<feature type="chain" id="PRO_5045045960" evidence="1">
    <location>
        <begin position="20"/>
        <end position="240"/>
    </location>
</feature>
<dbReference type="InterPro" id="IPR010607">
    <property type="entry name" value="DUF1194"/>
</dbReference>
<dbReference type="Gene3D" id="3.40.50.410">
    <property type="entry name" value="von Willebrand factor, type A domain"/>
    <property type="match status" value="1"/>
</dbReference>
<dbReference type="PROSITE" id="PS50234">
    <property type="entry name" value="VWFA"/>
    <property type="match status" value="1"/>
</dbReference>
<dbReference type="Pfam" id="PF06707">
    <property type="entry name" value="DUF1194"/>
    <property type="match status" value="1"/>
</dbReference>
<protein>
    <submittedName>
        <fullName evidence="3">Ca-activated chloride channel family protein</fullName>
    </submittedName>
</protein>
<keyword evidence="4" id="KW-1185">Reference proteome</keyword>
<dbReference type="PROSITE" id="PS51257">
    <property type="entry name" value="PROKAR_LIPOPROTEIN"/>
    <property type="match status" value="1"/>
</dbReference>
<dbReference type="InterPro" id="IPR002035">
    <property type="entry name" value="VWF_A"/>
</dbReference>
<organism evidence="3 4">
    <name type="scientific">Limimaricola variabilis</name>
    <dbReference type="NCBI Taxonomy" id="1492771"/>
    <lineage>
        <taxon>Bacteria</taxon>
        <taxon>Pseudomonadati</taxon>
        <taxon>Pseudomonadota</taxon>
        <taxon>Alphaproteobacteria</taxon>
        <taxon>Rhodobacterales</taxon>
        <taxon>Paracoccaceae</taxon>
        <taxon>Limimaricola</taxon>
    </lineage>
</organism>
<evidence type="ECO:0000313" key="3">
    <source>
        <dbReference type="EMBL" id="MBB3712611.1"/>
    </source>
</evidence>
<evidence type="ECO:0000256" key="1">
    <source>
        <dbReference type="SAM" id="SignalP"/>
    </source>
</evidence>
<keyword evidence="1" id="KW-0732">Signal</keyword>
<evidence type="ECO:0000259" key="2">
    <source>
        <dbReference type="PROSITE" id="PS50234"/>
    </source>
</evidence>
<proteinExistence type="predicted"/>
<accession>A0ABR6HPZ8</accession>
<feature type="domain" description="VWFA" evidence="2">
    <location>
        <begin position="23"/>
        <end position="173"/>
    </location>
</feature>
<dbReference type="SUPFAM" id="SSF53300">
    <property type="entry name" value="vWA-like"/>
    <property type="match status" value="1"/>
</dbReference>
<gene>
    <name evidence="3" type="ORF">FHS00_002199</name>
</gene>
<name>A0ABR6HPZ8_9RHOB</name>
<reference evidence="3 4" key="1">
    <citation type="submission" date="2020-08" db="EMBL/GenBank/DDBJ databases">
        <title>Genomic Encyclopedia of Type Strains, Phase III (KMG-III): the genomes of soil and plant-associated and newly described type strains.</title>
        <authorList>
            <person name="Whitman W."/>
        </authorList>
    </citation>
    <scope>NUCLEOTIDE SEQUENCE [LARGE SCALE GENOMIC DNA]</scope>
    <source>
        <strain evidence="3 4">CECT 8572</strain>
    </source>
</reference>
<dbReference type="CDD" id="cd00198">
    <property type="entry name" value="vWFA"/>
    <property type="match status" value="1"/>
</dbReference>
<sequence length="240" mass="25560">MLRLFLALGCALWPAMAGACDTALVLAMDVSNSVDEAEYRLQVDGLADALTDPVVAEAVLSGQVAIAVLQWSDSRQQVVTQPWVQPRGRAALMALATSVRTTPRAFVMGGTAPAEALDAALDLFAVAPACHRRVVDVSGDGTPNDGGDVGAAQRRAQAMGVTVNGLAIESLGLAITGFYRNRVATRDGFVITARGHRDYPRAIRLKLRRELVQLIGGLAPPQDAGPPFIQHRIPYAWPER</sequence>
<dbReference type="InterPro" id="IPR036465">
    <property type="entry name" value="vWFA_dom_sf"/>
</dbReference>
<comment type="caution">
    <text evidence="3">The sequence shown here is derived from an EMBL/GenBank/DDBJ whole genome shotgun (WGS) entry which is preliminary data.</text>
</comment>
<feature type="signal peptide" evidence="1">
    <location>
        <begin position="1"/>
        <end position="19"/>
    </location>
</feature>
<dbReference type="Proteomes" id="UP000576152">
    <property type="component" value="Unassembled WGS sequence"/>
</dbReference>